<comment type="caution">
    <text evidence="2">The sequence shown here is derived from an EMBL/GenBank/DDBJ whole genome shotgun (WGS) entry which is preliminary data.</text>
</comment>
<feature type="domain" description="Core" evidence="1">
    <location>
        <begin position="21"/>
        <end position="120"/>
    </location>
</feature>
<evidence type="ECO:0000313" key="3">
    <source>
        <dbReference type="Proteomes" id="UP000078287"/>
    </source>
</evidence>
<dbReference type="GO" id="GO:0051537">
    <property type="term" value="F:2 iron, 2 sulfur cluster binding"/>
    <property type="evidence" value="ECO:0007669"/>
    <property type="project" value="TreeGrafter"/>
</dbReference>
<reference evidence="2 3" key="1">
    <citation type="submission" date="2016-04" db="EMBL/GenBank/DDBJ databases">
        <title>Chloroflexus islandicus sp. nov., a thermophilic filamentous anoxygenic phototrophic bacterium from geyser Strokkur (Iceland).</title>
        <authorList>
            <person name="Gaisin V.A."/>
            <person name="Kalashnikov A.M."/>
            <person name="Sukhacheva M.V."/>
            <person name="Grouzdev D.S."/>
            <person name="Ivanov T.M."/>
            <person name="Kuznetsov B."/>
            <person name="Gorlenko V.M."/>
        </authorList>
    </citation>
    <scope>NUCLEOTIDE SEQUENCE [LARGE SCALE GENOMIC DNA]</scope>
    <source>
        <strain evidence="3">isl-2</strain>
    </source>
</reference>
<dbReference type="GO" id="GO:0016226">
    <property type="term" value="P:iron-sulfur cluster assembly"/>
    <property type="evidence" value="ECO:0007669"/>
    <property type="project" value="InterPro"/>
</dbReference>
<keyword evidence="3" id="KW-1185">Reference proteome</keyword>
<organism evidence="2 3">
    <name type="scientific">Chloroflexus islandicus</name>
    <dbReference type="NCBI Taxonomy" id="1707952"/>
    <lineage>
        <taxon>Bacteria</taxon>
        <taxon>Bacillati</taxon>
        <taxon>Chloroflexota</taxon>
        <taxon>Chloroflexia</taxon>
        <taxon>Chloroflexales</taxon>
        <taxon>Chloroflexineae</taxon>
        <taxon>Chloroflexaceae</taxon>
        <taxon>Chloroflexus</taxon>
    </lineage>
</organism>
<dbReference type="NCBIfam" id="NF010147">
    <property type="entry name" value="PRK13623.1"/>
    <property type="match status" value="1"/>
</dbReference>
<gene>
    <name evidence="2" type="ORF">A6A03_12315</name>
</gene>
<dbReference type="InterPro" id="IPR035903">
    <property type="entry name" value="HesB-like_dom_sf"/>
</dbReference>
<dbReference type="InterPro" id="IPR000361">
    <property type="entry name" value="ATAP_core_dom"/>
</dbReference>
<dbReference type="Gene3D" id="2.60.300.12">
    <property type="entry name" value="HesB-like domain"/>
    <property type="match status" value="1"/>
</dbReference>
<dbReference type="RefSeq" id="WP_066785717.1">
    <property type="nucleotide sequence ID" value="NZ_LWQS01000044.1"/>
</dbReference>
<dbReference type="GO" id="GO:0051539">
    <property type="term" value="F:4 iron, 4 sulfur cluster binding"/>
    <property type="evidence" value="ECO:0007669"/>
    <property type="project" value="TreeGrafter"/>
</dbReference>
<accession>A0A178MCC8</accession>
<evidence type="ECO:0000259" key="1">
    <source>
        <dbReference type="Pfam" id="PF01521"/>
    </source>
</evidence>
<dbReference type="Pfam" id="PF01521">
    <property type="entry name" value="Fe-S_biosyn"/>
    <property type="match status" value="1"/>
</dbReference>
<dbReference type="NCBIfam" id="TIGR00049">
    <property type="entry name" value="iron-sulfur cluster assembly accessory protein"/>
    <property type="match status" value="1"/>
</dbReference>
<dbReference type="STRING" id="1707952.A6A03_12315"/>
<dbReference type="InterPro" id="IPR017870">
    <property type="entry name" value="FeS_cluster_insertion_CS"/>
</dbReference>
<dbReference type="Proteomes" id="UP000078287">
    <property type="component" value="Unassembled WGS sequence"/>
</dbReference>
<evidence type="ECO:0000313" key="2">
    <source>
        <dbReference type="EMBL" id="OAN46451.1"/>
    </source>
</evidence>
<dbReference type="OrthoDB" id="9801228at2"/>
<dbReference type="EMBL" id="LWQS01000044">
    <property type="protein sequence ID" value="OAN46451.1"/>
    <property type="molecule type" value="Genomic_DNA"/>
</dbReference>
<protein>
    <submittedName>
        <fullName evidence="2">[Fe-S]-binding protein</fullName>
    </submittedName>
</protein>
<dbReference type="GO" id="GO:0005506">
    <property type="term" value="F:iron ion binding"/>
    <property type="evidence" value="ECO:0007669"/>
    <property type="project" value="TreeGrafter"/>
</dbReference>
<dbReference type="PANTHER" id="PTHR43011:SF1">
    <property type="entry name" value="IRON-SULFUR CLUSTER ASSEMBLY 2 HOMOLOG, MITOCHONDRIAL"/>
    <property type="match status" value="1"/>
</dbReference>
<dbReference type="PANTHER" id="PTHR43011">
    <property type="entry name" value="IRON-SULFUR CLUSTER ASSEMBLY 2 HOMOLOG, MITOCHONDRIAL"/>
    <property type="match status" value="1"/>
</dbReference>
<dbReference type="SUPFAM" id="SSF89360">
    <property type="entry name" value="HesB-like domain"/>
    <property type="match status" value="1"/>
</dbReference>
<dbReference type="AlphaFoldDB" id="A0A178MCC8"/>
<dbReference type="InterPro" id="IPR016092">
    <property type="entry name" value="ATAP"/>
</dbReference>
<sequence>MTMIGVNQIGVQSATPQPLLMISEAASTRLLKMMQEKQLEGYALRVFVAGGGCSGLQYGMTFDDEVREGDNEFYAGDLRVLVDPISANYLMGASIDFVDTLMGGGFKIDNPNAVSSCGCGHSFRARDTDYSEDDDDAPVGGGCGTCGY</sequence>
<name>A0A178MCC8_9CHLR</name>
<proteinExistence type="predicted"/>
<dbReference type="PROSITE" id="PS01152">
    <property type="entry name" value="HESB"/>
    <property type="match status" value="1"/>
</dbReference>